<dbReference type="SUPFAM" id="SSF53335">
    <property type="entry name" value="S-adenosyl-L-methionine-dependent methyltransferases"/>
    <property type="match status" value="1"/>
</dbReference>
<dbReference type="PANTHER" id="PTHR43861">
    <property type="entry name" value="TRANS-ACONITATE 2-METHYLTRANSFERASE-RELATED"/>
    <property type="match status" value="1"/>
</dbReference>
<dbReference type="CTD" id="34977"/>
<dbReference type="CDD" id="cd02440">
    <property type="entry name" value="AdoMet_MTases"/>
    <property type="match status" value="1"/>
</dbReference>
<keyword evidence="3" id="KW-1185">Reference proteome</keyword>
<name>A0A7M7J7C0_VARDE</name>
<dbReference type="OrthoDB" id="6488162at2759"/>
<evidence type="ECO:0000313" key="3">
    <source>
        <dbReference type="Proteomes" id="UP000594260"/>
    </source>
</evidence>
<dbReference type="InterPro" id="IPR029063">
    <property type="entry name" value="SAM-dependent_MTases_sf"/>
</dbReference>
<dbReference type="OMA" id="TFVEWTQ"/>
<dbReference type="FunCoup" id="A0A7M7J7C0">
    <property type="interactions" value="7"/>
</dbReference>
<reference evidence="2" key="1">
    <citation type="submission" date="2021-01" db="UniProtKB">
        <authorList>
            <consortium name="EnsemblMetazoa"/>
        </authorList>
    </citation>
    <scope>IDENTIFICATION</scope>
</reference>
<feature type="domain" description="Methyltransferase type 11" evidence="1">
    <location>
        <begin position="68"/>
        <end position="168"/>
    </location>
</feature>
<dbReference type="InParanoid" id="A0A7M7J7C0"/>
<sequence>MWLSVAVHQARQLSKVVLYSRRMRNHGLENPRLYQSAHDLQRRDNQMILDFYKNTLERNLCLESAQVLDIGCGSGDSSHDLLLPLAVEHLGAQRLVATDLSPAMVEFARESYPHRSICYDVYDVSSTESTELLLSKYGYFDVVFSLYALHWVRDLGKALKNIRRLLRPPRSVKDSPKSSPAFVAARSDSEFLLAFLALNPAVLVYHDLAKKPRWAKYFNESHIPFGEIYCQKDLEGLAASSGLGLRSCEVLNLECQHPSMETLRESAVAVCPFYQSIPKNVVEEFERDLVEAYLRLSEGTTVFNYQLAVLHGFAQ</sequence>
<dbReference type="InterPro" id="IPR013216">
    <property type="entry name" value="Methyltransf_11"/>
</dbReference>
<dbReference type="Gene3D" id="3.40.50.150">
    <property type="entry name" value="Vaccinia Virus protein VP39"/>
    <property type="match status" value="1"/>
</dbReference>
<dbReference type="RefSeq" id="XP_022647858.1">
    <property type="nucleotide sequence ID" value="XM_022792123.1"/>
</dbReference>
<proteinExistence type="predicted"/>
<organism evidence="2 3">
    <name type="scientific">Varroa destructor</name>
    <name type="common">Honeybee mite</name>
    <dbReference type="NCBI Taxonomy" id="109461"/>
    <lineage>
        <taxon>Eukaryota</taxon>
        <taxon>Metazoa</taxon>
        <taxon>Ecdysozoa</taxon>
        <taxon>Arthropoda</taxon>
        <taxon>Chelicerata</taxon>
        <taxon>Arachnida</taxon>
        <taxon>Acari</taxon>
        <taxon>Parasitiformes</taxon>
        <taxon>Mesostigmata</taxon>
        <taxon>Gamasina</taxon>
        <taxon>Dermanyssoidea</taxon>
        <taxon>Varroidae</taxon>
        <taxon>Varroa</taxon>
    </lineage>
</organism>
<evidence type="ECO:0000259" key="1">
    <source>
        <dbReference type="Pfam" id="PF08241"/>
    </source>
</evidence>
<dbReference type="KEGG" id="vde:111244745"/>
<dbReference type="Proteomes" id="UP000594260">
    <property type="component" value="Unplaced"/>
</dbReference>
<dbReference type="GeneID" id="111244745"/>
<dbReference type="AlphaFoldDB" id="A0A7M7J7C0"/>
<protein>
    <recommendedName>
        <fullName evidence="1">Methyltransferase type 11 domain-containing protein</fullName>
    </recommendedName>
</protein>
<evidence type="ECO:0000313" key="2">
    <source>
        <dbReference type="EnsemblMetazoa" id="XP_022647858"/>
    </source>
</evidence>
<accession>A0A7M7J7C0</accession>
<dbReference type="GO" id="GO:0008757">
    <property type="term" value="F:S-adenosylmethionine-dependent methyltransferase activity"/>
    <property type="evidence" value="ECO:0007669"/>
    <property type="project" value="InterPro"/>
</dbReference>
<dbReference type="Pfam" id="PF08241">
    <property type="entry name" value="Methyltransf_11"/>
    <property type="match status" value="1"/>
</dbReference>
<dbReference type="EnsemblMetazoa" id="XM_022792123">
    <property type="protein sequence ID" value="XP_022647858"/>
    <property type="gene ID" value="LOC111244745"/>
</dbReference>
<dbReference type="PANTHER" id="PTHR43861:SF1">
    <property type="entry name" value="TRANS-ACONITATE 2-METHYLTRANSFERASE"/>
    <property type="match status" value="1"/>
</dbReference>